<feature type="domain" description="ABC3 transporter permease C-terminal" evidence="9">
    <location>
        <begin position="296"/>
        <end position="419"/>
    </location>
</feature>
<feature type="transmembrane region" description="Helical" evidence="8">
    <location>
        <begin position="465"/>
        <end position="493"/>
    </location>
</feature>
<dbReference type="EMBL" id="NRSD01000002">
    <property type="protein sequence ID" value="MBK1643597.1"/>
    <property type="molecule type" value="Genomic_DNA"/>
</dbReference>
<keyword evidence="5 8" id="KW-1133">Transmembrane helix</keyword>
<comment type="similarity">
    <text evidence="2">Belongs to the ABC-4 integral membrane protein family. LolC/E subfamily.</text>
</comment>
<feature type="compositionally biased region" description="Basic and acidic residues" evidence="7">
    <location>
        <begin position="129"/>
        <end position="150"/>
    </location>
</feature>
<evidence type="ECO:0000256" key="3">
    <source>
        <dbReference type="ARBA" id="ARBA00022475"/>
    </source>
</evidence>
<feature type="transmembrane region" description="Helical" evidence="8">
    <location>
        <begin position="442"/>
        <end position="459"/>
    </location>
</feature>
<reference evidence="11 12" key="1">
    <citation type="journal article" date="2020" name="Microorganisms">
        <title>Osmotic Adaptation and Compatible Solute Biosynthesis of Phototrophic Bacteria as Revealed from Genome Analyses.</title>
        <authorList>
            <person name="Imhoff J.F."/>
            <person name="Rahn T."/>
            <person name="Kunzel S."/>
            <person name="Keller A."/>
            <person name="Neulinger S.C."/>
        </authorList>
    </citation>
    <scope>NUCLEOTIDE SEQUENCE [LARGE SCALE GENOMIC DNA]</scope>
    <source>
        <strain evidence="11 12">DSM 21303</strain>
    </source>
</reference>
<organism evidence="11 12">
    <name type="scientific">Thiocapsa imhoffii</name>
    <dbReference type="NCBI Taxonomy" id="382777"/>
    <lineage>
        <taxon>Bacteria</taxon>
        <taxon>Pseudomonadati</taxon>
        <taxon>Pseudomonadota</taxon>
        <taxon>Gammaproteobacteria</taxon>
        <taxon>Chromatiales</taxon>
        <taxon>Chromatiaceae</taxon>
        <taxon>Thiocapsa</taxon>
    </lineage>
</organism>
<dbReference type="PANTHER" id="PTHR30489:SF0">
    <property type="entry name" value="LIPOPROTEIN-RELEASING SYSTEM TRANSMEMBRANE PROTEIN LOLE"/>
    <property type="match status" value="1"/>
</dbReference>
<dbReference type="AlphaFoldDB" id="A0A9X0WG80"/>
<evidence type="ECO:0000259" key="10">
    <source>
        <dbReference type="Pfam" id="PF12704"/>
    </source>
</evidence>
<evidence type="ECO:0000313" key="11">
    <source>
        <dbReference type="EMBL" id="MBK1643597.1"/>
    </source>
</evidence>
<comment type="caution">
    <text evidence="11">The sequence shown here is derived from an EMBL/GenBank/DDBJ whole genome shotgun (WGS) entry which is preliminary data.</text>
</comment>
<keyword evidence="12" id="KW-1185">Reference proteome</keyword>
<dbReference type="Proteomes" id="UP001138802">
    <property type="component" value="Unassembled WGS sequence"/>
</dbReference>
<keyword evidence="3" id="KW-1003">Cell membrane</keyword>
<evidence type="ECO:0000313" key="12">
    <source>
        <dbReference type="Proteomes" id="UP001138802"/>
    </source>
</evidence>
<accession>A0A9X0WG80</accession>
<name>A0A9X0WG80_9GAMM</name>
<feature type="transmembrane region" description="Helical" evidence="8">
    <location>
        <begin position="514"/>
        <end position="538"/>
    </location>
</feature>
<feature type="transmembrane region" description="Helical" evidence="8">
    <location>
        <begin position="759"/>
        <end position="780"/>
    </location>
</feature>
<dbReference type="InterPro" id="IPR025857">
    <property type="entry name" value="MacB_PCD"/>
</dbReference>
<evidence type="ECO:0000256" key="1">
    <source>
        <dbReference type="ARBA" id="ARBA00004651"/>
    </source>
</evidence>
<feature type="transmembrane region" description="Helical" evidence="8">
    <location>
        <begin position="336"/>
        <end position="362"/>
    </location>
</feature>
<keyword evidence="6 8" id="KW-0472">Membrane</keyword>
<feature type="region of interest" description="Disordered" evidence="7">
    <location>
        <begin position="129"/>
        <end position="170"/>
    </location>
</feature>
<dbReference type="InterPro" id="IPR003838">
    <property type="entry name" value="ABC3_permease_C"/>
</dbReference>
<comment type="subcellular location">
    <subcellularLocation>
        <location evidence="1">Cell membrane</location>
        <topology evidence="1">Multi-pass membrane protein</topology>
    </subcellularLocation>
</comment>
<dbReference type="RefSeq" id="WP_200386409.1">
    <property type="nucleotide sequence ID" value="NZ_NRSD01000002.1"/>
</dbReference>
<protein>
    <submittedName>
        <fullName evidence="11">ABC transporter permease</fullName>
    </submittedName>
</protein>
<feature type="transmembrane region" description="Helical" evidence="8">
    <location>
        <begin position="392"/>
        <end position="413"/>
    </location>
</feature>
<keyword evidence="4 8" id="KW-0812">Transmembrane</keyword>
<feature type="transmembrane region" description="Helical" evidence="8">
    <location>
        <begin position="801"/>
        <end position="834"/>
    </location>
</feature>
<feature type="transmembrane region" description="Helical" evidence="8">
    <location>
        <begin position="294"/>
        <end position="315"/>
    </location>
</feature>
<feature type="transmembrane region" description="Helical" evidence="8">
    <location>
        <begin position="846"/>
        <end position="868"/>
    </location>
</feature>
<sequence>MAFTRHPLLRHLFLASLWRRPLATALTLLAMTLGVALGLAVQLIHATALDEFGRGLRLLGGEADLQVVGARAGFDDDWYLWLAQRPEVAVASPLLEIEARLPGQDRTLRIIGLDLFRVGAITPALLPRVDRTDDADPARTDAPHPNRDPDATASSDQAAAPPRTVATDGPDRLAVLRPDALFLSPTAARQITPAPGATIAVQVGLSERHLRYAGSVPGAGVGTALAVMDIGAAQQTFERIGRLTRVDLRLAPGITREAAQALLNAELPAGLRALTPADAASEALGLSRAYRVNLTMLAAIALVTGGFLVFSAQWLSVVRRRQEFALLRALGLDRRFLWRALLAEGATLGLIGGLLGVVLAYLMTALAFRVLGGDLGPGFFRGLAPPLRFEPFLTLLYLGLGICAGIIGAWFPAREAARMCPARALRAGDEAESYRAHPRWRLTSATLLLAAGLCVLPPVQGIPVFGYLAVALLLLGAVLALPGMTGVAMRLLGNGHGLIPRLARARLAAAPGQAVIAGAGVVASVALAVSMVIMVASFRDSLDAWLGTMLPADLYLRASAATASGALDEDAVARVSALPDVVGVRPVRFETVRLDRLPEPVELIARPVSTTSGLPLVAGRITASSRPADPTVATTLTSRSALPPAWISEALADRGELGLGDRLDLPLGEALHGFRIDGIWRDYARQQGAIVIELDDFRAITQDRLTNDLGLFLADGADPEAVMQTVRDTLGERVSEMIRPEALRGMILEVFDRTFLVTYLMQAVAVMIGLFGIGTTFAALATSRRKEFGILRHLGLERRQIGALLATEAALTAGVGVLVGLAAGGAIGIILIEVVNRQSFHWSMDIQIPTGVLAVFALTLIILAALAARLSGREAMRQDAVLAVREDW</sequence>
<evidence type="ECO:0000256" key="5">
    <source>
        <dbReference type="ARBA" id="ARBA00022989"/>
    </source>
</evidence>
<dbReference type="InterPro" id="IPR051447">
    <property type="entry name" value="Lipoprotein-release_system"/>
</dbReference>
<dbReference type="Pfam" id="PF12704">
    <property type="entry name" value="MacB_PCD"/>
    <property type="match status" value="1"/>
</dbReference>
<dbReference type="GO" id="GO:0044874">
    <property type="term" value="P:lipoprotein localization to outer membrane"/>
    <property type="evidence" value="ECO:0007669"/>
    <property type="project" value="TreeGrafter"/>
</dbReference>
<evidence type="ECO:0000256" key="6">
    <source>
        <dbReference type="ARBA" id="ARBA00023136"/>
    </source>
</evidence>
<evidence type="ECO:0000256" key="7">
    <source>
        <dbReference type="SAM" id="MobiDB-lite"/>
    </source>
</evidence>
<dbReference type="GO" id="GO:0098797">
    <property type="term" value="C:plasma membrane protein complex"/>
    <property type="evidence" value="ECO:0007669"/>
    <property type="project" value="TreeGrafter"/>
</dbReference>
<feature type="domain" description="MacB-like periplasmic core" evidence="10">
    <location>
        <begin position="519"/>
        <end position="728"/>
    </location>
</feature>
<evidence type="ECO:0000256" key="4">
    <source>
        <dbReference type="ARBA" id="ARBA00022692"/>
    </source>
</evidence>
<feature type="domain" description="ABC3 transporter permease C-terminal" evidence="9">
    <location>
        <begin position="763"/>
        <end position="878"/>
    </location>
</feature>
<dbReference type="PANTHER" id="PTHR30489">
    <property type="entry name" value="LIPOPROTEIN-RELEASING SYSTEM TRANSMEMBRANE PROTEIN LOLE"/>
    <property type="match status" value="1"/>
</dbReference>
<evidence type="ECO:0000259" key="9">
    <source>
        <dbReference type="Pfam" id="PF02687"/>
    </source>
</evidence>
<gene>
    <name evidence="11" type="ORF">CKO25_02775</name>
</gene>
<dbReference type="Pfam" id="PF02687">
    <property type="entry name" value="FtsX"/>
    <property type="match status" value="2"/>
</dbReference>
<proteinExistence type="inferred from homology"/>
<evidence type="ECO:0000256" key="8">
    <source>
        <dbReference type="SAM" id="Phobius"/>
    </source>
</evidence>
<evidence type="ECO:0000256" key="2">
    <source>
        <dbReference type="ARBA" id="ARBA00005236"/>
    </source>
</evidence>